<sequence>VMIVAASLVPCLALLFHEAVRDIRRQRQRHGSIQMAMLVLRIGARLIAVAGGSASAGAAPAAAVAWLDRGAVAAWLALEASLFFDVWVTHRGVSCARDGTSQVLWAMAFVGQAALVASGRGEGARPGEGAGCTERGERIVFSGLRGFRRPGLEPSSGPAWGIRRLGVALGGGGCVGSDTVAAVSSGAQDLALIIFVACYICIHTPVFLAWLRRTKQVIHRTLTHIEPHQVVFYDCPHHRDRT</sequence>
<evidence type="ECO:0000256" key="1">
    <source>
        <dbReference type="SAM" id="Phobius"/>
    </source>
</evidence>
<organism evidence="2 3">
    <name type="scientific">Polarella glacialis</name>
    <name type="common">Dinoflagellate</name>
    <dbReference type="NCBI Taxonomy" id="89957"/>
    <lineage>
        <taxon>Eukaryota</taxon>
        <taxon>Sar</taxon>
        <taxon>Alveolata</taxon>
        <taxon>Dinophyceae</taxon>
        <taxon>Suessiales</taxon>
        <taxon>Suessiaceae</taxon>
        <taxon>Polarella</taxon>
    </lineage>
</organism>
<proteinExistence type="predicted"/>
<dbReference type="Proteomes" id="UP000654075">
    <property type="component" value="Unassembled WGS sequence"/>
</dbReference>
<dbReference type="AlphaFoldDB" id="A0A813DXP4"/>
<keyword evidence="3" id="KW-1185">Reference proteome</keyword>
<dbReference type="EMBL" id="CAJNNV010004718">
    <property type="protein sequence ID" value="CAE8591136.1"/>
    <property type="molecule type" value="Genomic_DNA"/>
</dbReference>
<keyword evidence="1" id="KW-0472">Membrane</keyword>
<comment type="caution">
    <text evidence="2">The sequence shown here is derived from an EMBL/GenBank/DDBJ whole genome shotgun (WGS) entry which is preliminary data.</text>
</comment>
<feature type="transmembrane region" description="Helical" evidence="1">
    <location>
        <begin position="190"/>
        <end position="211"/>
    </location>
</feature>
<keyword evidence="1" id="KW-1133">Transmembrane helix</keyword>
<keyword evidence="1" id="KW-0812">Transmembrane</keyword>
<feature type="non-terminal residue" evidence="2">
    <location>
        <position position="1"/>
    </location>
</feature>
<protein>
    <submittedName>
        <fullName evidence="2">Uncharacterized protein</fullName>
    </submittedName>
</protein>
<accession>A0A813DXP4</accession>
<gene>
    <name evidence="2" type="ORF">PGLA1383_LOCUS9825</name>
</gene>
<evidence type="ECO:0000313" key="2">
    <source>
        <dbReference type="EMBL" id="CAE8591136.1"/>
    </source>
</evidence>
<reference evidence="2" key="1">
    <citation type="submission" date="2021-02" db="EMBL/GenBank/DDBJ databases">
        <authorList>
            <person name="Dougan E. K."/>
            <person name="Rhodes N."/>
            <person name="Thang M."/>
            <person name="Chan C."/>
        </authorList>
    </citation>
    <scope>NUCLEOTIDE SEQUENCE</scope>
</reference>
<evidence type="ECO:0000313" key="3">
    <source>
        <dbReference type="Proteomes" id="UP000654075"/>
    </source>
</evidence>
<name>A0A813DXP4_POLGL</name>